<feature type="region of interest" description="Disordered" evidence="1">
    <location>
        <begin position="307"/>
        <end position="346"/>
    </location>
</feature>
<name>A0AAE0GRA4_9CHLO</name>
<protein>
    <submittedName>
        <fullName evidence="2">Uncharacterized protein</fullName>
    </submittedName>
</protein>
<accession>A0AAE0GRA4</accession>
<evidence type="ECO:0000313" key="3">
    <source>
        <dbReference type="Proteomes" id="UP001190700"/>
    </source>
</evidence>
<evidence type="ECO:0000256" key="1">
    <source>
        <dbReference type="SAM" id="MobiDB-lite"/>
    </source>
</evidence>
<comment type="caution">
    <text evidence="2">The sequence shown here is derived from an EMBL/GenBank/DDBJ whole genome shotgun (WGS) entry which is preliminary data.</text>
</comment>
<proteinExistence type="predicted"/>
<sequence>MLENHCKDPSPWEGCRVKPWDDSVDISDCEYTWKNQRLYKDKTDTARLCHIVKKSHYVQDQAPSLDHICVEFAWCGKQMWVREDQLRWPDWLGIDQKLYQREDDDKWMIVSAYTTHVLPTKRDVILPKNTGPMVDRSQLISLQSKVEALQKYPSGEVTGTLMWDLSKRVFCVQPESATQYIDLMEATLDHGAVFNSRDLMQELQFPDWYESAGVWEYQLLRYLQPVDMSEFREGLDRSWEMHGQERPPLELFKLEAKRPIKFYPVDDGLGGGAVFADNASAQEYLHLGEGRKMLRCADTKELGLAAIDAPGSRRSPPPPPQRRAATATGAGTSSAGAGPSGTKSPVREALTCGTLARLPQSPTQTGTPGTLHYPPALTARWQGCLNPPRRQGHLGLYPPYLTQHAPQHAQIGQLSKQPRS</sequence>
<organism evidence="2 3">
    <name type="scientific">Cymbomonas tetramitiformis</name>
    <dbReference type="NCBI Taxonomy" id="36881"/>
    <lineage>
        <taxon>Eukaryota</taxon>
        <taxon>Viridiplantae</taxon>
        <taxon>Chlorophyta</taxon>
        <taxon>Pyramimonadophyceae</taxon>
        <taxon>Pyramimonadales</taxon>
        <taxon>Pyramimonadaceae</taxon>
        <taxon>Cymbomonas</taxon>
    </lineage>
</organism>
<reference evidence="2 3" key="1">
    <citation type="journal article" date="2015" name="Genome Biol. Evol.">
        <title>Comparative Genomics of a Bacterivorous Green Alga Reveals Evolutionary Causalities and Consequences of Phago-Mixotrophic Mode of Nutrition.</title>
        <authorList>
            <person name="Burns J.A."/>
            <person name="Paasch A."/>
            <person name="Narechania A."/>
            <person name="Kim E."/>
        </authorList>
    </citation>
    <scope>NUCLEOTIDE SEQUENCE [LARGE SCALE GENOMIC DNA]</scope>
    <source>
        <strain evidence="2 3">PLY_AMNH</strain>
    </source>
</reference>
<feature type="compositionally biased region" description="Low complexity" evidence="1">
    <location>
        <begin position="322"/>
        <end position="344"/>
    </location>
</feature>
<gene>
    <name evidence="2" type="ORF">CYMTET_9335</name>
</gene>
<dbReference type="AlphaFoldDB" id="A0AAE0GRA4"/>
<dbReference type="EMBL" id="LGRX02003087">
    <property type="protein sequence ID" value="KAK3282955.1"/>
    <property type="molecule type" value="Genomic_DNA"/>
</dbReference>
<evidence type="ECO:0000313" key="2">
    <source>
        <dbReference type="EMBL" id="KAK3282955.1"/>
    </source>
</evidence>
<dbReference type="Proteomes" id="UP001190700">
    <property type="component" value="Unassembled WGS sequence"/>
</dbReference>
<keyword evidence="3" id="KW-1185">Reference proteome</keyword>